<dbReference type="Proteomes" id="UP000624404">
    <property type="component" value="Unassembled WGS sequence"/>
</dbReference>
<name>A0A8H2VTN1_9HELO</name>
<feature type="compositionally biased region" description="Basic and acidic residues" evidence="1">
    <location>
        <begin position="62"/>
        <end position="83"/>
    </location>
</feature>
<dbReference type="AlphaFoldDB" id="A0A8H2VTN1"/>
<dbReference type="EMBL" id="CAJHIA010000013">
    <property type="protein sequence ID" value="CAD6444874.1"/>
    <property type="molecule type" value="Genomic_DNA"/>
</dbReference>
<keyword evidence="3" id="KW-1185">Reference proteome</keyword>
<feature type="compositionally biased region" description="Basic and acidic residues" evidence="1">
    <location>
        <begin position="105"/>
        <end position="132"/>
    </location>
</feature>
<feature type="compositionally biased region" description="Basic and acidic residues" evidence="1">
    <location>
        <begin position="241"/>
        <end position="254"/>
    </location>
</feature>
<reference evidence="2" key="1">
    <citation type="submission" date="2020-10" db="EMBL/GenBank/DDBJ databases">
        <authorList>
            <person name="Kusch S."/>
        </authorList>
    </citation>
    <scope>NUCLEOTIDE SEQUENCE</scope>
    <source>
        <strain evidence="2">SwB9</strain>
    </source>
</reference>
<feature type="compositionally biased region" description="Basic and acidic residues" evidence="1">
    <location>
        <begin position="194"/>
        <end position="212"/>
    </location>
</feature>
<evidence type="ECO:0000313" key="3">
    <source>
        <dbReference type="Proteomes" id="UP000624404"/>
    </source>
</evidence>
<feature type="compositionally biased region" description="Basic and acidic residues" evidence="1">
    <location>
        <begin position="267"/>
        <end position="284"/>
    </location>
</feature>
<evidence type="ECO:0000256" key="1">
    <source>
        <dbReference type="SAM" id="MobiDB-lite"/>
    </source>
</evidence>
<feature type="compositionally biased region" description="Polar residues" evidence="1">
    <location>
        <begin position="329"/>
        <end position="345"/>
    </location>
</feature>
<protein>
    <submittedName>
        <fullName evidence="2">0c0540e8-222f-4197-9216-b86414755ce2</fullName>
    </submittedName>
</protein>
<gene>
    <name evidence="2" type="ORF">SCLTRI_LOCUS4666</name>
</gene>
<feature type="compositionally biased region" description="Low complexity" evidence="1">
    <location>
        <begin position="228"/>
        <end position="239"/>
    </location>
</feature>
<sequence>MSRYDGGYETGYESDTSRLHRGRERRSEKTRGPPPSARGFEQVNRLVAESSRKSSDSASRAGTDRSDRSGGTDRTARPRERAPSEGGPSGPRAGSVSRTHGRGSLFDEDRQRRKLEAERNKNIVVRVPRDRVSGAPSNYGGESAFSRMSDTKSHHSNNTIMSSSRGRESSGYGNMDDERSHHSSNTITPSRYGGESRHGGEGRHGGMDDTRSRHSNGTITPSTHRRTPSVAAASRVSSQRPRRDDVEMLSDRARNMQLNEPEDPTDEEARRRRIRGIEKWKEQQELDLNGIEKPVKPGASSVISGASSLVRPGESVDGRDARMERLSAASRNRSVYSGAEPSNYSRESRDRRLAVPSYPGSSSSSRRSARRHGYDDYEGYDDMGYAPPESPGNIVIVNNTTMTNQNSSSSYRR</sequence>
<feature type="compositionally biased region" description="Low complexity" evidence="1">
    <location>
        <begin position="393"/>
        <end position="413"/>
    </location>
</feature>
<evidence type="ECO:0000313" key="2">
    <source>
        <dbReference type="EMBL" id="CAD6444874.1"/>
    </source>
</evidence>
<feature type="region of interest" description="Disordered" evidence="1">
    <location>
        <begin position="1"/>
        <end position="413"/>
    </location>
</feature>
<comment type="caution">
    <text evidence="2">The sequence shown here is derived from an EMBL/GenBank/DDBJ whole genome shotgun (WGS) entry which is preliminary data.</text>
</comment>
<accession>A0A8H2VTN1</accession>
<dbReference type="OrthoDB" id="3562877at2759"/>
<feature type="compositionally biased region" description="Basic and acidic residues" evidence="1">
    <location>
        <begin position="314"/>
        <end position="325"/>
    </location>
</feature>
<organism evidence="2 3">
    <name type="scientific">Sclerotinia trifoliorum</name>
    <dbReference type="NCBI Taxonomy" id="28548"/>
    <lineage>
        <taxon>Eukaryota</taxon>
        <taxon>Fungi</taxon>
        <taxon>Dikarya</taxon>
        <taxon>Ascomycota</taxon>
        <taxon>Pezizomycotina</taxon>
        <taxon>Leotiomycetes</taxon>
        <taxon>Helotiales</taxon>
        <taxon>Sclerotiniaceae</taxon>
        <taxon>Sclerotinia</taxon>
    </lineage>
</organism>
<proteinExistence type="predicted"/>